<dbReference type="GeneID" id="79791042"/>
<organism evidence="2 3">
    <name type="scientific">Paracidovorax citrulli</name>
    <name type="common">Acidovorax citrulli</name>
    <dbReference type="NCBI Taxonomy" id="80869"/>
    <lineage>
        <taxon>Bacteria</taxon>
        <taxon>Pseudomonadati</taxon>
        <taxon>Pseudomonadota</taxon>
        <taxon>Betaproteobacteria</taxon>
        <taxon>Burkholderiales</taxon>
        <taxon>Comamonadaceae</taxon>
        <taxon>Paracidovorax</taxon>
    </lineage>
</organism>
<dbReference type="RefSeq" id="WP_011794521.1">
    <property type="nucleotide sequence ID" value="NZ_CP023687.1"/>
</dbReference>
<gene>
    <name evidence="2" type="ORF">QRO08_17955</name>
</gene>
<evidence type="ECO:0000313" key="3">
    <source>
        <dbReference type="Proteomes" id="UP001242732"/>
    </source>
</evidence>
<proteinExistence type="predicted"/>
<dbReference type="EMBL" id="CP127363">
    <property type="protein sequence ID" value="WIY47699.1"/>
    <property type="molecule type" value="Genomic_DNA"/>
</dbReference>
<feature type="region of interest" description="Disordered" evidence="1">
    <location>
        <begin position="96"/>
        <end position="123"/>
    </location>
</feature>
<feature type="region of interest" description="Disordered" evidence="1">
    <location>
        <begin position="1"/>
        <end position="20"/>
    </location>
</feature>
<feature type="compositionally biased region" description="Low complexity" evidence="1">
    <location>
        <begin position="96"/>
        <end position="109"/>
    </location>
</feature>
<sequence length="123" mass="12931">MSDASRPFPNPLLHPSEAEPGLPCAEALLAGTLALMTGYAHSDRAGDRDAMGRKIAAHLESLARMDGLSPHFRTMAGNLNNRWSRRLGLAVAAGEGEGAAAPAGPSAAELQRRLWHTAPQAVQ</sequence>
<evidence type="ECO:0000313" key="2">
    <source>
        <dbReference type="EMBL" id="WIY47699.1"/>
    </source>
</evidence>
<keyword evidence="3" id="KW-1185">Reference proteome</keyword>
<reference evidence="2 3" key="1">
    <citation type="submission" date="2023-06" db="EMBL/GenBank/DDBJ databases">
        <authorList>
            <person name="Ham H."/>
            <person name="Park D.S."/>
        </authorList>
    </citation>
    <scope>NUCLEOTIDE SEQUENCE [LARGE SCALE GENOMIC DNA]</scope>
    <source>
        <strain evidence="2 3">KACC 17005</strain>
    </source>
</reference>
<dbReference type="Proteomes" id="UP001242732">
    <property type="component" value="Chromosome"/>
</dbReference>
<evidence type="ECO:0000256" key="1">
    <source>
        <dbReference type="SAM" id="MobiDB-lite"/>
    </source>
</evidence>
<name>A0ABY9ALI1_PARCI</name>
<accession>A0ABY9ALI1</accession>
<protein>
    <submittedName>
        <fullName evidence="2">Uncharacterized protein</fullName>
    </submittedName>
</protein>